<keyword evidence="2" id="KW-0812">Transmembrane</keyword>
<accession>A0A7R9EVF9</accession>
<keyword evidence="2" id="KW-1133">Transmembrane helix</keyword>
<evidence type="ECO:0000256" key="1">
    <source>
        <dbReference type="SAM" id="MobiDB-lite"/>
    </source>
</evidence>
<evidence type="ECO:0000256" key="2">
    <source>
        <dbReference type="SAM" id="Phobius"/>
    </source>
</evidence>
<dbReference type="GO" id="GO:0070059">
    <property type="term" value="P:intrinsic apoptotic signaling pathway in response to endoplasmic reticulum stress"/>
    <property type="evidence" value="ECO:0007669"/>
    <property type="project" value="TreeGrafter"/>
</dbReference>
<proteinExistence type="predicted"/>
<feature type="region of interest" description="Disordered" evidence="1">
    <location>
        <begin position="228"/>
        <end position="251"/>
    </location>
</feature>
<feature type="transmembrane region" description="Helical" evidence="2">
    <location>
        <begin position="201"/>
        <end position="221"/>
    </location>
</feature>
<feature type="compositionally biased region" description="Basic and acidic residues" evidence="1">
    <location>
        <begin position="239"/>
        <end position="251"/>
    </location>
</feature>
<dbReference type="EMBL" id="OD565540">
    <property type="protein sequence ID" value="CAD7442042.1"/>
    <property type="molecule type" value="Genomic_DNA"/>
</dbReference>
<organism evidence="3">
    <name type="scientific">Timema bartmani</name>
    <dbReference type="NCBI Taxonomy" id="61472"/>
    <lineage>
        <taxon>Eukaryota</taxon>
        <taxon>Metazoa</taxon>
        <taxon>Ecdysozoa</taxon>
        <taxon>Arthropoda</taxon>
        <taxon>Hexapoda</taxon>
        <taxon>Insecta</taxon>
        <taxon>Pterygota</taxon>
        <taxon>Neoptera</taxon>
        <taxon>Polyneoptera</taxon>
        <taxon>Phasmatodea</taxon>
        <taxon>Timematodea</taxon>
        <taxon>Timematoidea</taxon>
        <taxon>Timematidae</taxon>
        <taxon>Timema</taxon>
    </lineage>
</organism>
<dbReference type="Pfam" id="PF15113">
    <property type="entry name" value="TMEM117"/>
    <property type="match status" value="1"/>
</dbReference>
<feature type="compositionally biased region" description="Polar residues" evidence="1">
    <location>
        <begin position="228"/>
        <end position="238"/>
    </location>
</feature>
<evidence type="ECO:0000313" key="3">
    <source>
        <dbReference type="EMBL" id="CAD7442042.1"/>
    </source>
</evidence>
<keyword evidence="2" id="KW-0472">Membrane</keyword>
<dbReference type="PANTHER" id="PTHR31226">
    <property type="entry name" value="TRANSMEMBRANE PROTEIN 117"/>
    <property type="match status" value="1"/>
</dbReference>
<dbReference type="InterPro" id="IPR029370">
    <property type="entry name" value="TMEM117"/>
</dbReference>
<dbReference type="AlphaFoldDB" id="A0A7R9EVF9"/>
<name>A0A7R9EVF9_9NEOP</name>
<dbReference type="PANTHER" id="PTHR31226:SF1">
    <property type="entry name" value="TRANSMEMBRANE PROTEIN 117"/>
    <property type="match status" value="1"/>
</dbReference>
<gene>
    <name evidence="3" type="ORF">TBIB3V08_LOCUS4485</name>
</gene>
<sequence>MSWLIVTAGCAESRYPVCSHIEGKWFNYGINVMVMLLDLNMWKNQIFYDPRDFGQYTGELPRTTQNIVDSNHKTSRRELPQTIPNIVDSNQQLQEVRCLKQLEYCGFLPTTSRGPDDKIRTVNDQEILLAGNTSHWTWESRSHIDPSTGLPYYEELRLALSSAQGMHRSSHEVECLVYILCALEDMQMNSRFMNYPLSAKWTAFIPSGIGLLLFILLVSLYGRFPSNQSHQADRTNSSCRHEQRRPIEGSL</sequence>
<protein>
    <submittedName>
        <fullName evidence="3">Uncharacterized protein</fullName>
    </submittedName>
</protein>
<reference evidence="3" key="1">
    <citation type="submission" date="2020-11" db="EMBL/GenBank/DDBJ databases">
        <authorList>
            <person name="Tran Van P."/>
        </authorList>
    </citation>
    <scope>NUCLEOTIDE SEQUENCE</scope>
</reference>